<dbReference type="GO" id="GO:0016192">
    <property type="term" value="P:vesicle-mediated transport"/>
    <property type="evidence" value="ECO:0007669"/>
    <property type="project" value="InterPro"/>
</dbReference>
<dbReference type="InterPro" id="IPR011989">
    <property type="entry name" value="ARM-like"/>
</dbReference>
<dbReference type="eggNOG" id="KOG1061">
    <property type="taxonomic scope" value="Eukaryota"/>
</dbReference>
<reference evidence="11" key="3">
    <citation type="journal article" date="2021" name="Int. J. Parasitol.">
        <title>Comparative analysis of gene expression between Babesia bovis blood stages and kinetes allowed by improved genome annotation.</title>
        <authorList>
            <person name="Ueti M.W."/>
            <person name="Johnson W.C."/>
            <person name="Kappmeyer L.S."/>
            <person name="Herndon D.R."/>
            <person name="Mousel M.R."/>
            <person name="Reif K.E."/>
            <person name="Taus N.S."/>
            <person name="Ifeonu O.O."/>
            <person name="Silva J.C."/>
            <person name="Suarez C.E."/>
            <person name="Brayton K.A."/>
        </authorList>
    </citation>
    <scope>NUCLEOTIDE SEQUENCE [LARGE SCALE GENOMIC DNA]</scope>
</reference>
<dbReference type="Proteomes" id="UP000002173">
    <property type="component" value="Unassembled WGS sequence"/>
</dbReference>
<feature type="coiled-coil region" evidence="7">
    <location>
        <begin position="7"/>
        <end position="34"/>
    </location>
</feature>
<dbReference type="GO" id="GO:0030117">
    <property type="term" value="C:membrane coat"/>
    <property type="evidence" value="ECO:0007669"/>
    <property type="project" value="InterPro"/>
</dbReference>
<dbReference type="AlphaFoldDB" id="A7ANU6"/>
<dbReference type="Gene3D" id="1.25.10.10">
    <property type="entry name" value="Leucine-rich Repeat Variant"/>
    <property type="match status" value="1"/>
</dbReference>
<keyword evidence="4 6" id="KW-0653">Protein transport</keyword>
<dbReference type="GO" id="GO:0006886">
    <property type="term" value="P:intracellular protein transport"/>
    <property type="evidence" value="ECO:0007669"/>
    <property type="project" value="InterPro"/>
</dbReference>
<dbReference type="PANTHER" id="PTHR11134">
    <property type="entry name" value="ADAPTOR COMPLEX SUBUNIT BETA FAMILY MEMBER"/>
    <property type="match status" value="1"/>
</dbReference>
<dbReference type="RefSeq" id="XP_001611798.1">
    <property type="nucleotide sequence ID" value="XM_001611748.1"/>
</dbReference>
<evidence type="ECO:0000313" key="11">
    <source>
        <dbReference type="Proteomes" id="UP000002173"/>
    </source>
</evidence>
<keyword evidence="7" id="KW-0175">Coiled coil</keyword>
<gene>
    <name evidence="10" type="ORF">BBOV_III006690</name>
</gene>
<feature type="domain" description="Clathrin/coatomer adaptor adaptin-like N-terminal" evidence="9">
    <location>
        <begin position="12"/>
        <end position="532"/>
    </location>
</feature>
<evidence type="ECO:0000256" key="1">
    <source>
        <dbReference type="ARBA" id="ARBA00004308"/>
    </source>
</evidence>
<dbReference type="InterPro" id="IPR002553">
    <property type="entry name" value="Clathrin/coatomer_adapt-like_N"/>
</dbReference>
<feature type="compositionally biased region" description="Acidic residues" evidence="8">
    <location>
        <begin position="602"/>
        <end position="613"/>
    </location>
</feature>
<evidence type="ECO:0000256" key="6">
    <source>
        <dbReference type="PIRNR" id="PIRNR002291"/>
    </source>
</evidence>
<feature type="region of interest" description="Disordered" evidence="8">
    <location>
        <begin position="586"/>
        <end position="640"/>
    </location>
</feature>
<evidence type="ECO:0000259" key="9">
    <source>
        <dbReference type="Pfam" id="PF01602"/>
    </source>
</evidence>
<dbReference type="VEuPathDB" id="PiroplasmaDB:BBOV_III006690"/>
<dbReference type="OMA" id="NPPEVQW"/>
<dbReference type="InterPro" id="IPR016024">
    <property type="entry name" value="ARM-type_fold"/>
</dbReference>
<dbReference type="GO" id="GO:0012505">
    <property type="term" value="C:endomembrane system"/>
    <property type="evidence" value="ECO:0007669"/>
    <property type="project" value="UniProtKB-SubCell"/>
</dbReference>
<dbReference type="SUPFAM" id="SSF48371">
    <property type="entry name" value="ARM repeat"/>
    <property type="match status" value="1"/>
</dbReference>
<evidence type="ECO:0000313" key="10">
    <source>
        <dbReference type="EMBL" id="EDO08230.1"/>
    </source>
</evidence>
<evidence type="ECO:0000256" key="2">
    <source>
        <dbReference type="ARBA" id="ARBA00006613"/>
    </source>
</evidence>
<reference evidence="10 11" key="1">
    <citation type="journal article" date="2007" name="PLoS Pathog.">
        <title>Genome sequence of Babesia bovis and comparative analysis of apicomplexan hemoprotozoa.</title>
        <authorList>
            <person name="Brayton K.A."/>
            <person name="Lau A.O.T."/>
            <person name="Herndon D.R."/>
            <person name="Hannick L."/>
            <person name="Kappmeyer L.S."/>
            <person name="Berens S.J."/>
            <person name="Bidwell S.L."/>
            <person name="Brown W.C."/>
            <person name="Crabtree J."/>
            <person name="Fadrosh D."/>
            <person name="Feldblum T."/>
            <person name="Forberger H.A."/>
            <person name="Haas B.J."/>
            <person name="Howell J.M."/>
            <person name="Khouri H."/>
            <person name="Koo H."/>
            <person name="Mann D.J."/>
            <person name="Norimine J."/>
            <person name="Paulsen I.T."/>
            <person name="Radune D."/>
            <person name="Ren Q."/>
            <person name="Smith R.K. Jr."/>
            <person name="Suarez C.E."/>
            <person name="White O."/>
            <person name="Wortman J.R."/>
            <person name="Knowles D.P. Jr."/>
            <person name="McElwain T.F."/>
            <person name="Nene V.M."/>
        </authorList>
    </citation>
    <scope>NUCLEOTIDE SEQUENCE [LARGE SCALE GENOMIC DNA]</scope>
    <source>
        <strain evidence="10">T2Bo</strain>
    </source>
</reference>
<dbReference type="InterPro" id="IPR026739">
    <property type="entry name" value="AP_beta"/>
</dbReference>
<protein>
    <recommendedName>
        <fullName evidence="6">AP complex subunit beta</fullName>
    </recommendedName>
</protein>
<evidence type="ECO:0000256" key="4">
    <source>
        <dbReference type="ARBA" id="ARBA00022927"/>
    </source>
</evidence>
<dbReference type="GeneID" id="5480049"/>
<dbReference type="EMBL" id="AAXT01000001">
    <property type="protein sequence ID" value="EDO08230.1"/>
    <property type="molecule type" value="Genomic_DNA"/>
</dbReference>
<reference evidence="11" key="2">
    <citation type="journal article" date="2020" name="Data Brief">
        <title>Transcriptome dataset of Babesia bovis life stages within vertebrate and invertebrate hosts.</title>
        <authorList>
            <person name="Ueti M.W."/>
            <person name="Johnson W.C."/>
            <person name="Kappmeyer L.S."/>
            <person name="Herndon D.R."/>
            <person name="Mousel M.R."/>
            <person name="Reif K.E."/>
            <person name="Taus N.S."/>
            <person name="Ifeonu O.O."/>
            <person name="Silva J.C."/>
            <person name="Suarez C.E."/>
            <person name="Brayton K.A."/>
        </authorList>
    </citation>
    <scope>NUCLEOTIDE SEQUENCE [LARGE SCALE GENOMIC DNA]</scope>
</reference>
<keyword evidence="11" id="KW-1185">Reference proteome</keyword>
<dbReference type="InParanoid" id="A7ANU6"/>
<dbReference type="Gene3D" id="2.60.40.1150">
    <property type="match status" value="1"/>
</dbReference>
<sequence length="882" mass="98386">MDARYFRGNRRSEIQELRDELQKATNDRRKDVIKKIIGAMTIGKDVSSLFPEVVNCIQTNNLELKKLVYLYVINYAKVQPELAILAVNTFCKDAKDRNPLIRALAVRTMGYIRLPAITEYLVEPLKRCYSDPDPYVRKTAAICIAKLYAISPQLVTEEGFIDVLERMLSDTNPMVVANAVSTLVEISELSDDNIFGRILARNPSKLEGLLKSLNESMEWGQVYILDALMLYTPSSSDEAHMLIDAVLPRFSHINPAVVISAMKVVIRMLPRITDEEYLHVLQGKLAAPLVTLASLDPEIQYVALRSILVIIERWPRLLEGHVRAFFCKRHEPLYVRAEKLDIMVRLATTTNFQKVLSELCDYATDIDVDFVRRAVRAIGSLALRLEPALTSCTEALSSLLRMRMPHLSEECTIVYRDILRVYPHVFSPDLFSLCADGEYLHDIESKSALIWLIGQYASKIPDSVEYLSNLSETLLEEDSQVQLSLLTASVKVIIRYGSDCGLLEQVLHRCMTEVNSPDVRGRAQMYLRLLEHGPEIASKVVMAPLPPINISSTMDKEVLDNLLANIGHVSSVYHLPAWAVSFKDTTSLRSPRDKDERQADDSSSDGDLLDIGESDGTGTKSDSFDIFNDSVPRERHSPRGDDFFMGSEIPFLFSCKDEVVLTPYQQGSKGQMGLQVSASLYRENDRMVMKLTLTNKTSGAISLQAIQFNKNSFGLSPSSPLEEPVSVFPDKTTETHVPLTAGVVLSNTPPANPIDIHVAIKTNVDIFYFRVFYELPIVLLYAPRISTAQFEDLWSSMPSEESIDIGNVSNVVEMGRKIGLFYVGSGLDIAGIKGSSNACFYAMTTNSLRLLSVISDGRAYVKADAAALIPLLFHAIGKASRA</sequence>
<comment type="similarity">
    <text evidence="2 6">Belongs to the adaptor complexes large subunit family.</text>
</comment>
<dbReference type="GO" id="GO:0030276">
    <property type="term" value="F:clathrin binding"/>
    <property type="evidence" value="ECO:0007669"/>
    <property type="project" value="InterPro"/>
</dbReference>
<dbReference type="PIRSF" id="PIRSF002291">
    <property type="entry name" value="AP_complex_beta"/>
    <property type="match status" value="1"/>
</dbReference>
<feature type="compositionally biased region" description="Basic and acidic residues" evidence="8">
    <location>
        <begin position="590"/>
        <end position="600"/>
    </location>
</feature>
<keyword evidence="5 6" id="KW-0472">Membrane</keyword>
<organism evidence="10 11">
    <name type="scientific">Babesia bovis</name>
    <dbReference type="NCBI Taxonomy" id="5865"/>
    <lineage>
        <taxon>Eukaryota</taxon>
        <taxon>Sar</taxon>
        <taxon>Alveolata</taxon>
        <taxon>Apicomplexa</taxon>
        <taxon>Aconoidasida</taxon>
        <taxon>Piroplasmida</taxon>
        <taxon>Babesiidae</taxon>
        <taxon>Babesia</taxon>
    </lineage>
</organism>
<dbReference type="KEGG" id="bbo:BBOV_III006690"/>
<dbReference type="STRING" id="5865.A7ANU6"/>
<evidence type="ECO:0000256" key="7">
    <source>
        <dbReference type="SAM" id="Coils"/>
    </source>
</evidence>
<evidence type="ECO:0000256" key="3">
    <source>
        <dbReference type="ARBA" id="ARBA00022448"/>
    </source>
</evidence>
<dbReference type="InterPro" id="IPR013041">
    <property type="entry name" value="Clathrin_app_Ig-like_sf"/>
</dbReference>
<dbReference type="InterPro" id="IPR016342">
    <property type="entry name" value="AP_complex_bsu_1_2_4"/>
</dbReference>
<comment type="caution">
    <text evidence="10">The sequence shown here is derived from an EMBL/GenBank/DDBJ whole genome shotgun (WGS) entry which is preliminary data.</text>
</comment>
<dbReference type="FunFam" id="2.60.40.1150:FF:000002">
    <property type="entry name" value="Beta-adaptin-like protein C"/>
    <property type="match status" value="1"/>
</dbReference>
<dbReference type="InterPro" id="IPR013037">
    <property type="entry name" value="Clathrin_b-adaptin_app_Ig-like"/>
</dbReference>
<evidence type="ECO:0000256" key="5">
    <source>
        <dbReference type="ARBA" id="ARBA00023136"/>
    </source>
</evidence>
<keyword evidence="3 6" id="KW-0813">Transport</keyword>
<accession>A7ANU6</accession>
<name>A7ANU6_BABBO</name>
<comment type="subcellular location">
    <subcellularLocation>
        <location evidence="1">Endomembrane system</location>
    </subcellularLocation>
</comment>
<proteinExistence type="inferred from homology"/>
<dbReference type="Pfam" id="PF01602">
    <property type="entry name" value="Adaptin_N"/>
    <property type="match status" value="1"/>
</dbReference>
<evidence type="ECO:0000256" key="8">
    <source>
        <dbReference type="SAM" id="MobiDB-lite"/>
    </source>
</evidence>
<dbReference type="FunCoup" id="A7ANU6">
    <property type="interactions" value="352"/>
</dbReference>
<feature type="compositionally biased region" description="Basic and acidic residues" evidence="8">
    <location>
        <begin position="631"/>
        <end position="640"/>
    </location>
</feature>
<dbReference type="SUPFAM" id="SSF49348">
    <property type="entry name" value="Clathrin adaptor appendage domain"/>
    <property type="match status" value="1"/>
</dbReference>